<dbReference type="SUPFAM" id="SSF51735">
    <property type="entry name" value="NAD(P)-binding Rossmann-fold domains"/>
    <property type="match status" value="1"/>
</dbReference>
<dbReference type="GO" id="GO:0005739">
    <property type="term" value="C:mitochondrion"/>
    <property type="evidence" value="ECO:0007669"/>
    <property type="project" value="UniProtKB-SubCell"/>
</dbReference>
<feature type="domain" description="Glutamate/phenylalanine/leucine/valine/L-tryptophan dehydrogenase C-terminal" evidence="9">
    <location>
        <begin position="258"/>
        <end position="549"/>
    </location>
</feature>
<dbReference type="Pfam" id="PF02812">
    <property type="entry name" value="ELFV_dehydrog_N"/>
    <property type="match status" value="1"/>
</dbReference>
<dbReference type="PANTHER" id="PTHR11606:SF13">
    <property type="entry name" value="GLUTAMATE DEHYDROGENASE 1, MITOCHONDRIAL"/>
    <property type="match status" value="1"/>
</dbReference>
<dbReference type="EMBL" id="LR899521">
    <property type="protein sequence ID" value="CAD7240029.1"/>
    <property type="molecule type" value="Genomic_DNA"/>
</dbReference>
<evidence type="ECO:0000313" key="11">
    <source>
        <dbReference type="Proteomes" id="UP000677054"/>
    </source>
</evidence>
<dbReference type="FunFam" id="3.40.50.720:FF:000100">
    <property type="entry name" value="Glutamate dehydrogenase 1, mitochondrial"/>
    <property type="match status" value="1"/>
</dbReference>
<sequence>MRMFPLSRFARTALQSSFIAERLVPPSSSICNQYLQYSTEPHELPDYLHGIDEAENPSFFHMVEYFFHNGWRVVEDKLVEEMSPKTPAAERREKVRGILGIIQPCHHVLEMCFPVKRDSGQYEMITGYRAQHSQHRTPCKGGIRYSMAVSTDEVKALASLMTYKCAVVDVPFGGAKAGLKIDPKLFSEGELERITRRFTMELSKKGFIGPGIDVPAPDMGTGEREMSWIADTYANTIGHLDINAHACVTGKPINQGGIHGRISATGRGVFHGLENFIMEASYMGQIGTTPGWGGKTFIVQGFGNVGLHTMRYLHRAGATCIGVIEYNGAIYNPQGIDPKELENYRIENGTIVGFPGAKPYEPADELMYEECDIFVPAAIEQVITKNNAHRLKCKIVAEAANGPTTPAADKVLLSRNILVIPDLYINAGGVTVSYFEWLKNLNHVSYGRLTFKYERESNYQLLESVQESLERRFGRVGGRIPITPSESFQKRISGASEKDIVHSGLDYTMERSARAIMRTAMKYNLGLDLRTASFVNSIEKIFNTYKEAGLTFS</sequence>
<keyword evidence="4 8" id="KW-0560">Oxidoreductase</keyword>
<reference evidence="10" key="1">
    <citation type="submission" date="2020-11" db="EMBL/GenBank/DDBJ databases">
        <authorList>
            <person name="Tran Van P."/>
        </authorList>
    </citation>
    <scope>NUCLEOTIDE SEQUENCE</scope>
</reference>
<dbReference type="SUPFAM" id="SSF53223">
    <property type="entry name" value="Aminoacid dehydrogenase-like, N-terminal domain"/>
    <property type="match status" value="1"/>
</dbReference>
<dbReference type="InterPro" id="IPR033922">
    <property type="entry name" value="NAD_bind_Glu_DH"/>
</dbReference>
<keyword evidence="11" id="KW-1185">Reference proteome</keyword>
<dbReference type="InterPro" id="IPR006095">
    <property type="entry name" value="Glu/Leu/Phe/Val/Trp_DH"/>
</dbReference>
<dbReference type="EC" id="1.4.1.3" evidence="3"/>
<dbReference type="OrthoDB" id="6718861at2759"/>
<gene>
    <name evidence="10" type="ORF">DSTB1V02_LOCUS67</name>
</gene>
<evidence type="ECO:0000259" key="9">
    <source>
        <dbReference type="SMART" id="SM00839"/>
    </source>
</evidence>
<evidence type="ECO:0000256" key="2">
    <source>
        <dbReference type="ARBA" id="ARBA00006382"/>
    </source>
</evidence>
<dbReference type="GO" id="GO:0006538">
    <property type="term" value="P:L-glutamate catabolic process"/>
    <property type="evidence" value="ECO:0007669"/>
    <property type="project" value="TreeGrafter"/>
</dbReference>
<dbReference type="SMART" id="SM00839">
    <property type="entry name" value="ELFV_dehydrog"/>
    <property type="match status" value="1"/>
</dbReference>
<dbReference type="Proteomes" id="UP000677054">
    <property type="component" value="Unassembled WGS sequence"/>
</dbReference>
<dbReference type="GO" id="GO:0004352">
    <property type="term" value="F:glutamate dehydrogenase (NAD+) activity"/>
    <property type="evidence" value="ECO:0007669"/>
    <property type="project" value="TreeGrafter"/>
</dbReference>
<dbReference type="InterPro" id="IPR036291">
    <property type="entry name" value="NAD(P)-bd_dom_sf"/>
</dbReference>
<comment type="catalytic activity">
    <reaction evidence="6">
        <text>L-glutamate + NAD(+) + H2O = 2-oxoglutarate + NH4(+) + NADH + H(+)</text>
        <dbReference type="Rhea" id="RHEA:15133"/>
        <dbReference type="ChEBI" id="CHEBI:15377"/>
        <dbReference type="ChEBI" id="CHEBI:15378"/>
        <dbReference type="ChEBI" id="CHEBI:16810"/>
        <dbReference type="ChEBI" id="CHEBI:28938"/>
        <dbReference type="ChEBI" id="CHEBI:29985"/>
        <dbReference type="ChEBI" id="CHEBI:57540"/>
        <dbReference type="ChEBI" id="CHEBI:57945"/>
        <dbReference type="EC" id="1.4.1.3"/>
    </reaction>
</comment>
<dbReference type="PRINTS" id="PR00082">
    <property type="entry name" value="GLFDHDRGNASE"/>
</dbReference>
<keyword evidence="5" id="KW-0496">Mitochondrion</keyword>
<evidence type="ECO:0000256" key="6">
    <source>
        <dbReference type="ARBA" id="ARBA00047867"/>
    </source>
</evidence>
<accession>A0A7R8WXJ4</accession>
<dbReference type="CDD" id="cd01076">
    <property type="entry name" value="NAD_bind_1_Glu_DH"/>
    <property type="match status" value="1"/>
</dbReference>
<evidence type="ECO:0000256" key="3">
    <source>
        <dbReference type="ARBA" id="ARBA00012889"/>
    </source>
</evidence>
<evidence type="ECO:0000256" key="1">
    <source>
        <dbReference type="ARBA" id="ARBA00004173"/>
    </source>
</evidence>
<dbReference type="EMBL" id="CAJPEV010000004">
    <property type="protein sequence ID" value="CAG0878543.1"/>
    <property type="molecule type" value="Genomic_DNA"/>
</dbReference>
<organism evidence="10">
    <name type="scientific">Darwinula stevensoni</name>
    <dbReference type="NCBI Taxonomy" id="69355"/>
    <lineage>
        <taxon>Eukaryota</taxon>
        <taxon>Metazoa</taxon>
        <taxon>Ecdysozoa</taxon>
        <taxon>Arthropoda</taxon>
        <taxon>Crustacea</taxon>
        <taxon>Oligostraca</taxon>
        <taxon>Ostracoda</taxon>
        <taxon>Podocopa</taxon>
        <taxon>Podocopida</taxon>
        <taxon>Darwinulocopina</taxon>
        <taxon>Darwinuloidea</taxon>
        <taxon>Darwinulidae</taxon>
        <taxon>Darwinula</taxon>
    </lineage>
</organism>
<comment type="subcellular location">
    <subcellularLocation>
        <location evidence="1">Mitochondrion</location>
    </subcellularLocation>
</comment>
<dbReference type="InterPro" id="IPR006097">
    <property type="entry name" value="Glu/Leu/Phe/Val/Trp_DH_dimer"/>
</dbReference>
<evidence type="ECO:0000256" key="7">
    <source>
        <dbReference type="ARBA" id="ARBA00048577"/>
    </source>
</evidence>
<comment type="similarity">
    <text evidence="2 8">Belongs to the Glu/Leu/Phe/Val dehydrogenases family.</text>
</comment>
<dbReference type="FunFam" id="3.40.50.10860:FF:000007">
    <property type="entry name" value="Glutamate dehydrogenase 1, mitochondrial"/>
    <property type="match status" value="1"/>
</dbReference>
<dbReference type="Gene3D" id="3.40.50.720">
    <property type="entry name" value="NAD(P)-binding Rossmann-like Domain"/>
    <property type="match status" value="1"/>
</dbReference>
<dbReference type="PANTHER" id="PTHR11606">
    <property type="entry name" value="GLUTAMATE DEHYDROGENASE"/>
    <property type="match status" value="1"/>
</dbReference>
<evidence type="ECO:0000256" key="5">
    <source>
        <dbReference type="ARBA" id="ARBA00023128"/>
    </source>
</evidence>
<dbReference type="InterPro" id="IPR006096">
    <property type="entry name" value="Glu/Leu/Phe/Val/Trp_DH_C"/>
</dbReference>
<comment type="catalytic activity">
    <reaction evidence="7">
        <text>L-glutamate + NADP(+) + H2O = 2-oxoglutarate + NH4(+) + NADPH + H(+)</text>
        <dbReference type="Rhea" id="RHEA:11612"/>
        <dbReference type="ChEBI" id="CHEBI:15377"/>
        <dbReference type="ChEBI" id="CHEBI:15378"/>
        <dbReference type="ChEBI" id="CHEBI:16810"/>
        <dbReference type="ChEBI" id="CHEBI:28938"/>
        <dbReference type="ChEBI" id="CHEBI:29985"/>
        <dbReference type="ChEBI" id="CHEBI:57783"/>
        <dbReference type="ChEBI" id="CHEBI:58349"/>
        <dbReference type="EC" id="1.4.1.3"/>
    </reaction>
</comment>
<evidence type="ECO:0000313" key="10">
    <source>
        <dbReference type="EMBL" id="CAD7240029.1"/>
    </source>
</evidence>
<dbReference type="InterPro" id="IPR046346">
    <property type="entry name" value="Aminoacid_DH-like_N_sf"/>
</dbReference>
<protein>
    <recommendedName>
        <fullName evidence="3">glutamate dehydrogenase [NAD(P)(+)]</fullName>
        <ecNumber evidence="3">1.4.1.3</ecNumber>
    </recommendedName>
</protein>
<dbReference type="AlphaFoldDB" id="A0A7R8WXJ4"/>
<evidence type="ECO:0000256" key="4">
    <source>
        <dbReference type="ARBA" id="ARBA00023002"/>
    </source>
</evidence>
<dbReference type="Gene3D" id="3.40.50.10860">
    <property type="entry name" value="Leucine Dehydrogenase, chain A, domain 1"/>
    <property type="match status" value="1"/>
</dbReference>
<proteinExistence type="inferred from homology"/>
<dbReference type="InterPro" id="IPR033524">
    <property type="entry name" value="Glu/Leu/Phe/Val_DH_AS"/>
</dbReference>
<dbReference type="Pfam" id="PF00208">
    <property type="entry name" value="ELFV_dehydrog"/>
    <property type="match status" value="1"/>
</dbReference>
<dbReference type="PROSITE" id="PS00074">
    <property type="entry name" value="GLFV_DEHYDROGENASE"/>
    <property type="match status" value="1"/>
</dbReference>
<dbReference type="Gene3D" id="1.10.287.140">
    <property type="match status" value="1"/>
</dbReference>
<evidence type="ECO:0000256" key="8">
    <source>
        <dbReference type="RuleBase" id="RU004417"/>
    </source>
</evidence>
<name>A0A7R8WXJ4_9CRUS</name>